<dbReference type="Proteomes" id="UP001177021">
    <property type="component" value="Unassembled WGS sequence"/>
</dbReference>
<keyword evidence="2" id="KW-1185">Reference proteome</keyword>
<dbReference type="EMBL" id="CASHSV030000311">
    <property type="protein sequence ID" value="CAJ2658801.1"/>
    <property type="molecule type" value="Genomic_DNA"/>
</dbReference>
<name>A0ACB0KQY1_TRIPR</name>
<organism evidence="1 2">
    <name type="scientific">Trifolium pratense</name>
    <name type="common">Red clover</name>
    <dbReference type="NCBI Taxonomy" id="57577"/>
    <lineage>
        <taxon>Eukaryota</taxon>
        <taxon>Viridiplantae</taxon>
        <taxon>Streptophyta</taxon>
        <taxon>Embryophyta</taxon>
        <taxon>Tracheophyta</taxon>
        <taxon>Spermatophyta</taxon>
        <taxon>Magnoliopsida</taxon>
        <taxon>eudicotyledons</taxon>
        <taxon>Gunneridae</taxon>
        <taxon>Pentapetalae</taxon>
        <taxon>rosids</taxon>
        <taxon>fabids</taxon>
        <taxon>Fabales</taxon>
        <taxon>Fabaceae</taxon>
        <taxon>Papilionoideae</taxon>
        <taxon>50 kb inversion clade</taxon>
        <taxon>NPAAA clade</taxon>
        <taxon>Hologalegina</taxon>
        <taxon>IRL clade</taxon>
        <taxon>Trifolieae</taxon>
        <taxon>Trifolium</taxon>
    </lineage>
</organism>
<accession>A0ACB0KQY1</accession>
<proteinExistence type="predicted"/>
<evidence type="ECO:0000313" key="1">
    <source>
        <dbReference type="EMBL" id="CAJ2658801.1"/>
    </source>
</evidence>
<gene>
    <name evidence="1" type="ORF">MILVUS5_LOCUS25114</name>
</gene>
<evidence type="ECO:0000313" key="2">
    <source>
        <dbReference type="Proteomes" id="UP001177021"/>
    </source>
</evidence>
<reference evidence="1" key="1">
    <citation type="submission" date="2023-10" db="EMBL/GenBank/DDBJ databases">
        <authorList>
            <person name="Rodriguez Cubillos JULIANA M."/>
            <person name="De Vega J."/>
        </authorList>
    </citation>
    <scope>NUCLEOTIDE SEQUENCE</scope>
</reference>
<comment type="caution">
    <text evidence="1">The sequence shown here is derived from an EMBL/GenBank/DDBJ whole genome shotgun (WGS) entry which is preliminary data.</text>
</comment>
<protein>
    <submittedName>
        <fullName evidence="1">Uncharacterized protein</fullName>
    </submittedName>
</protein>
<sequence length="73" mass="8571">MNSDQEEEEEDEQRDDDDDDDEQCDEQCGDQFAFPLLFSIWIQIQPEPIKMIPAAIMAEVMDEYMVLLSRVVK</sequence>